<keyword evidence="4" id="KW-1185">Reference proteome</keyword>
<evidence type="ECO:0000313" key="2">
    <source>
        <dbReference type="EMBL" id="SDH11374.1"/>
    </source>
</evidence>
<dbReference type="STRING" id="645274.SAMN04487901_11711"/>
<evidence type="ECO:0000313" key="4">
    <source>
        <dbReference type="Proteomes" id="UP000198779"/>
    </source>
</evidence>
<sequence>MILKKCESIVMEKTIDIDKILKDKMGKKARWVPRPLVWWLKHIVHEDQINFHLWNARDLKGTPWLKSTIDYLNVTIKVKGIENLPAKDDPRRYTFVSNHPLGGIDGIAIGSVIGEHYDDNFRYLVNDLLMNLPGLAPLCIPINKTGKNGRDFPAMVEAGFQGDNHILMFPAGLCSRKRHGIIRDLEWKKTFITKSVETHRDVVPIYFEGQNSNFFYRLSNISDKYVKKINIAMLFLSDEMFKNTGKTFTITFGKPIPWETFTKEKSPMEWAEFVKDKVYKLSK</sequence>
<reference evidence="2 5" key="1">
    <citation type="submission" date="2016-10" db="EMBL/GenBank/DDBJ databases">
        <authorList>
            <person name="de Groot N.N."/>
        </authorList>
    </citation>
    <scope>NUCLEOTIDE SEQUENCE [LARGE SCALE GENOMIC DNA]</scope>
    <source>
        <strain evidence="5">BP1-145</strain>
        <strain evidence="2">BP1-148</strain>
    </source>
</reference>
<organism evidence="3 5">
    <name type="scientific">Prevotella communis</name>
    <dbReference type="NCBI Taxonomy" id="2913614"/>
    <lineage>
        <taxon>Bacteria</taxon>
        <taxon>Pseudomonadati</taxon>
        <taxon>Bacteroidota</taxon>
        <taxon>Bacteroidia</taxon>
        <taxon>Bacteroidales</taxon>
        <taxon>Prevotellaceae</taxon>
        <taxon>Prevotella</taxon>
    </lineage>
</organism>
<accession>A0A1H0D0D9</accession>
<gene>
    <name evidence="3" type="ORF">SAMN04487900_101200</name>
    <name evidence="2" type="ORF">SAMN04487901_11711</name>
</gene>
<dbReference type="AlphaFoldDB" id="A0A1H0D0D9"/>
<evidence type="ECO:0000313" key="5">
    <source>
        <dbReference type="Proteomes" id="UP000199134"/>
    </source>
</evidence>
<dbReference type="InterPro" id="IPR045746">
    <property type="entry name" value="ACT14924-like_Acyltransf_dom"/>
</dbReference>
<dbReference type="EMBL" id="FNCQ01000017">
    <property type="protein sequence ID" value="SDH11374.1"/>
    <property type="molecule type" value="Genomic_DNA"/>
</dbReference>
<evidence type="ECO:0000259" key="1">
    <source>
        <dbReference type="Pfam" id="PF19576"/>
    </source>
</evidence>
<dbReference type="EMBL" id="FNIW01000001">
    <property type="protein sequence ID" value="SDN63614.1"/>
    <property type="molecule type" value="Genomic_DNA"/>
</dbReference>
<protein>
    <recommendedName>
        <fullName evidence="1">Putative acyltransferase ACT14924-like acyltransferase domain-containing protein</fullName>
    </recommendedName>
</protein>
<dbReference type="Proteomes" id="UP000199134">
    <property type="component" value="Unassembled WGS sequence"/>
</dbReference>
<dbReference type="Pfam" id="PF19576">
    <property type="entry name" value="Acyltransf_2"/>
    <property type="match status" value="1"/>
</dbReference>
<proteinExistence type="predicted"/>
<accession>A0A1G7ZRP2</accession>
<feature type="domain" description="Putative acyltransferase ACT14924-like acyltransferase" evidence="1">
    <location>
        <begin position="20"/>
        <end position="281"/>
    </location>
</feature>
<reference evidence="3 4" key="2">
    <citation type="submission" date="2016-10" db="EMBL/GenBank/DDBJ databases">
        <authorList>
            <person name="Varghese N."/>
            <person name="Submissions S."/>
        </authorList>
    </citation>
    <scope>NUCLEOTIDE SEQUENCE</scope>
    <source>
        <strain evidence="3">BP1-145</strain>
        <strain evidence="4">BP1-148</strain>
    </source>
</reference>
<evidence type="ECO:0000313" key="3">
    <source>
        <dbReference type="EMBL" id="SDN63614.1"/>
    </source>
</evidence>
<dbReference type="Proteomes" id="UP000198779">
    <property type="component" value="Unassembled WGS sequence"/>
</dbReference>
<dbReference type="SUPFAM" id="SSF69593">
    <property type="entry name" value="Glycerol-3-phosphate (1)-acyltransferase"/>
    <property type="match status" value="1"/>
</dbReference>
<name>A0A1H0D0D9_9BACT</name>